<dbReference type="PANTHER" id="PTHR21496:SF0">
    <property type="entry name" value="RIESKE DOMAIN-CONTAINING PROTEIN"/>
    <property type="match status" value="1"/>
</dbReference>
<keyword evidence="4" id="KW-0411">Iron-sulfur</keyword>
<feature type="domain" description="Rieske" evidence="7">
    <location>
        <begin position="13"/>
        <end position="125"/>
    </location>
</feature>
<sequence>MTTAARAAGRTRHEVCPVGELPPGHMRLFTTGRRRILVAAFPGGEYRAMSDYCPHHGASLSQGQLERMWQAGPDGRHMPDPDRWVVVCPFHNYEIDARTGCPVVKLGRSRAATYDVAVEAGTVVLYI</sequence>
<dbReference type="InterPro" id="IPR036922">
    <property type="entry name" value="Rieske_2Fe-2S_sf"/>
</dbReference>
<dbReference type="CDD" id="cd03467">
    <property type="entry name" value="Rieske"/>
    <property type="match status" value="1"/>
</dbReference>
<keyword evidence="3" id="KW-0408">Iron</keyword>
<dbReference type="SUPFAM" id="SSF50022">
    <property type="entry name" value="ISP domain"/>
    <property type="match status" value="1"/>
</dbReference>
<evidence type="ECO:0000256" key="2">
    <source>
        <dbReference type="ARBA" id="ARBA00022723"/>
    </source>
</evidence>
<comment type="similarity">
    <text evidence="6">Belongs to the bacterial ring-hydroxylating dioxygenase ferredoxin component family.</text>
</comment>
<keyword evidence="9" id="KW-1185">Reference proteome</keyword>
<dbReference type="InterPro" id="IPR017941">
    <property type="entry name" value="Rieske_2Fe-2S"/>
</dbReference>
<evidence type="ECO:0000313" key="8">
    <source>
        <dbReference type="EMBL" id="GHG75523.1"/>
    </source>
</evidence>
<evidence type="ECO:0000313" key="9">
    <source>
        <dbReference type="Proteomes" id="UP000619355"/>
    </source>
</evidence>
<evidence type="ECO:0000256" key="1">
    <source>
        <dbReference type="ARBA" id="ARBA00022714"/>
    </source>
</evidence>
<evidence type="ECO:0000256" key="4">
    <source>
        <dbReference type="ARBA" id="ARBA00023014"/>
    </source>
</evidence>
<evidence type="ECO:0000256" key="5">
    <source>
        <dbReference type="ARBA" id="ARBA00034078"/>
    </source>
</evidence>
<dbReference type="PROSITE" id="PS51296">
    <property type="entry name" value="RIESKE"/>
    <property type="match status" value="1"/>
</dbReference>
<dbReference type="GO" id="GO:0051537">
    <property type="term" value="F:2 iron, 2 sulfur cluster binding"/>
    <property type="evidence" value="ECO:0007669"/>
    <property type="project" value="UniProtKB-KW"/>
</dbReference>
<dbReference type="Gene3D" id="2.102.10.10">
    <property type="entry name" value="Rieske [2Fe-2S] iron-sulphur domain"/>
    <property type="match status" value="1"/>
</dbReference>
<comment type="cofactor">
    <cofactor evidence="5">
        <name>[2Fe-2S] cluster</name>
        <dbReference type="ChEBI" id="CHEBI:190135"/>
    </cofactor>
</comment>
<dbReference type="PANTHER" id="PTHR21496">
    <property type="entry name" value="FERREDOXIN-RELATED"/>
    <property type="match status" value="1"/>
</dbReference>
<keyword evidence="1" id="KW-0001">2Fe-2S</keyword>
<evidence type="ECO:0000256" key="3">
    <source>
        <dbReference type="ARBA" id="ARBA00023004"/>
    </source>
</evidence>
<dbReference type="GO" id="GO:0016705">
    <property type="term" value="F:oxidoreductase activity, acting on paired donors, with incorporation or reduction of molecular oxygen"/>
    <property type="evidence" value="ECO:0007669"/>
    <property type="project" value="UniProtKB-ARBA"/>
</dbReference>
<dbReference type="GO" id="GO:0046872">
    <property type="term" value="F:metal ion binding"/>
    <property type="evidence" value="ECO:0007669"/>
    <property type="project" value="UniProtKB-KW"/>
</dbReference>
<dbReference type="EMBL" id="BNBF01000038">
    <property type="protein sequence ID" value="GHG75523.1"/>
    <property type="molecule type" value="Genomic_DNA"/>
</dbReference>
<accession>A0A919F3T9</accession>
<dbReference type="GO" id="GO:0004497">
    <property type="term" value="F:monooxygenase activity"/>
    <property type="evidence" value="ECO:0007669"/>
    <property type="project" value="UniProtKB-ARBA"/>
</dbReference>
<dbReference type="Proteomes" id="UP000619355">
    <property type="component" value="Unassembled WGS sequence"/>
</dbReference>
<keyword evidence="2" id="KW-0479">Metal-binding</keyword>
<reference evidence="9" key="1">
    <citation type="journal article" date="2019" name="Int. J. Syst. Evol. Microbiol.">
        <title>The Global Catalogue of Microorganisms (GCM) 10K type strain sequencing project: providing services to taxonomists for standard genome sequencing and annotation.</title>
        <authorList>
            <consortium name="The Broad Institute Genomics Platform"/>
            <consortium name="The Broad Institute Genome Sequencing Center for Infectious Disease"/>
            <person name="Wu L."/>
            <person name="Ma J."/>
        </authorList>
    </citation>
    <scope>NUCLEOTIDE SEQUENCE [LARGE SCALE GENOMIC DNA]</scope>
    <source>
        <strain evidence="9">JCM 4253</strain>
    </source>
</reference>
<gene>
    <name evidence="8" type="ORF">GCM10018980_72970</name>
</gene>
<proteinExistence type="inferred from homology"/>
<comment type="caution">
    <text evidence="8">The sequence shown here is derived from an EMBL/GenBank/DDBJ whole genome shotgun (WGS) entry which is preliminary data.</text>
</comment>
<evidence type="ECO:0000259" key="7">
    <source>
        <dbReference type="PROSITE" id="PS51296"/>
    </source>
</evidence>
<evidence type="ECO:0000256" key="6">
    <source>
        <dbReference type="ARBA" id="ARBA00038001"/>
    </source>
</evidence>
<dbReference type="RefSeq" id="WP_189986434.1">
    <property type="nucleotide sequence ID" value="NZ_BNBF01000038.1"/>
</dbReference>
<dbReference type="Pfam" id="PF00355">
    <property type="entry name" value="Rieske"/>
    <property type="match status" value="1"/>
</dbReference>
<name>A0A919F3T9_9ACTN</name>
<dbReference type="AlphaFoldDB" id="A0A919F3T9"/>
<organism evidence="8 9">
    <name type="scientific">Streptomyces capoamus</name>
    <dbReference type="NCBI Taxonomy" id="68183"/>
    <lineage>
        <taxon>Bacteria</taxon>
        <taxon>Bacillati</taxon>
        <taxon>Actinomycetota</taxon>
        <taxon>Actinomycetes</taxon>
        <taxon>Kitasatosporales</taxon>
        <taxon>Streptomycetaceae</taxon>
        <taxon>Streptomyces</taxon>
    </lineage>
</organism>
<protein>
    <recommendedName>
        <fullName evidence="7">Rieske domain-containing protein</fullName>
    </recommendedName>
</protein>